<reference evidence="2 3" key="1">
    <citation type="submission" date="2014-04" db="EMBL/GenBank/DDBJ databases">
        <title>Evolutionary Origins and Diversification of the Mycorrhizal Mutualists.</title>
        <authorList>
            <consortium name="DOE Joint Genome Institute"/>
            <consortium name="Mycorrhizal Genomics Consortium"/>
            <person name="Kohler A."/>
            <person name="Kuo A."/>
            <person name="Nagy L.G."/>
            <person name="Floudas D."/>
            <person name="Copeland A."/>
            <person name="Barry K.W."/>
            <person name="Cichocki N."/>
            <person name="Veneault-Fourrey C."/>
            <person name="LaButti K."/>
            <person name="Lindquist E.A."/>
            <person name="Lipzen A."/>
            <person name="Lundell T."/>
            <person name="Morin E."/>
            <person name="Murat C."/>
            <person name="Riley R."/>
            <person name="Ohm R."/>
            <person name="Sun H."/>
            <person name="Tunlid A."/>
            <person name="Henrissat B."/>
            <person name="Grigoriev I.V."/>
            <person name="Hibbett D.S."/>
            <person name="Martin F."/>
        </authorList>
    </citation>
    <scope>NUCLEOTIDE SEQUENCE [LARGE SCALE GENOMIC DNA]</scope>
    <source>
        <strain evidence="2 3">Koide BX008</strain>
    </source>
</reference>
<feature type="compositionally biased region" description="Polar residues" evidence="1">
    <location>
        <begin position="22"/>
        <end position="40"/>
    </location>
</feature>
<protein>
    <submittedName>
        <fullName evidence="2">Uncharacterized protein</fullName>
    </submittedName>
</protein>
<dbReference type="HOGENOM" id="CLU_1261207_0_0_1"/>
<evidence type="ECO:0000313" key="2">
    <source>
        <dbReference type="EMBL" id="KIL56968.1"/>
    </source>
</evidence>
<keyword evidence="3" id="KW-1185">Reference proteome</keyword>
<feature type="region of interest" description="Disordered" evidence="1">
    <location>
        <begin position="1"/>
        <end position="55"/>
    </location>
</feature>
<dbReference type="InParanoid" id="A0A0C2WLA9"/>
<dbReference type="EMBL" id="KN818389">
    <property type="protein sequence ID" value="KIL56968.1"/>
    <property type="molecule type" value="Genomic_DNA"/>
</dbReference>
<name>A0A0C2WLA9_AMAMK</name>
<feature type="compositionally biased region" description="Low complexity" evidence="1">
    <location>
        <begin position="75"/>
        <end position="100"/>
    </location>
</feature>
<dbReference type="Proteomes" id="UP000054549">
    <property type="component" value="Unassembled WGS sequence"/>
</dbReference>
<sequence>MDDNRLHRAGKPRRPSPAYLVDSNTSSITAALPSEPTSSGLAVVKQPNEAKTRRTTKSVFGTLGISILNPTISTTPTPTTSVTVPTSTAPAVKKSSTPPTTEEKPTSTDTASVHPKCHVKQVQQLLPPPPRQITTRLSLLSHPYEREVTLMADVGERALTQSREDQLLPFVLQTDWHLLHRTRLLCRLPRFMNKPGLQTYHLPRTYKALPYGPSFTLQE</sequence>
<gene>
    <name evidence="2" type="ORF">M378DRAFT_423548</name>
</gene>
<organism evidence="2 3">
    <name type="scientific">Amanita muscaria (strain Koide BX008)</name>
    <dbReference type="NCBI Taxonomy" id="946122"/>
    <lineage>
        <taxon>Eukaryota</taxon>
        <taxon>Fungi</taxon>
        <taxon>Dikarya</taxon>
        <taxon>Basidiomycota</taxon>
        <taxon>Agaricomycotina</taxon>
        <taxon>Agaricomycetes</taxon>
        <taxon>Agaricomycetidae</taxon>
        <taxon>Agaricales</taxon>
        <taxon>Pluteineae</taxon>
        <taxon>Amanitaceae</taxon>
        <taxon>Amanita</taxon>
    </lineage>
</organism>
<feature type="region of interest" description="Disordered" evidence="1">
    <location>
        <begin position="75"/>
        <end position="114"/>
    </location>
</feature>
<dbReference type="AlphaFoldDB" id="A0A0C2WLA9"/>
<proteinExistence type="predicted"/>
<evidence type="ECO:0000313" key="3">
    <source>
        <dbReference type="Proteomes" id="UP000054549"/>
    </source>
</evidence>
<evidence type="ECO:0000256" key="1">
    <source>
        <dbReference type="SAM" id="MobiDB-lite"/>
    </source>
</evidence>
<accession>A0A0C2WLA9</accession>